<gene>
    <name evidence="5" type="ORF">SAMN04490243_2238</name>
</gene>
<dbReference type="GO" id="GO:0006979">
    <property type="term" value="P:response to oxidative stress"/>
    <property type="evidence" value="ECO:0007669"/>
    <property type="project" value="InterPro"/>
</dbReference>
<sequence>MIAIREKNKNAMRKLLSLLLLFGLWSCQGQQKKAAQPAEEEVAAVSYPVTKTDAEWRAELTDLEYYILRRAGTETPFSSELLEVKEAGTFVCAACQTPLFKSEHKFDSGTGWPSFDREIEGNVAYDVDYKIGYKRTEEHCATCGGHLGHVFDDGPRQTTGKRHCINGAALDFIPASE</sequence>
<dbReference type="GO" id="GO:0005737">
    <property type="term" value="C:cytoplasm"/>
    <property type="evidence" value="ECO:0007669"/>
    <property type="project" value="TreeGrafter"/>
</dbReference>
<evidence type="ECO:0000313" key="5">
    <source>
        <dbReference type="EMBL" id="SFR49298.1"/>
    </source>
</evidence>
<dbReference type="InterPro" id="IPR028427">
    <property type="entry name" value="Met_Sox_Rdtase_MsrB"/>
</dbReference>
<evidence type="ECO:0000256" key="1">
    <source>
        <dbReference type="ARBA" id="ARBA00012499"/>
    </source>
</evidence>
<dbReference type="NCBIfam" id="TIGR00357">
    <property type="entry name" value="peptide-methionine (R)-S-oxide reductase MsrB"/>
    <property type="match status" value="1"/>
</dbReference>
<reference evidence="5 6" key="1">
    <citation type="submission" date="2016-10" db="EMBL/GenBank/DDBJ databases">
        <authorList>
            <person name="de Groot N.N."/>
        </authorList>
    </citation>
    <scope>NUCLEOTIDE SEQUENCE [LARGE SCALE GENOMIC DNA]</scope>
    <source>
        <strain evidence="5 6">DSM 21019</strain>
    </source>
</reference>
<accession>A0A1I6H4E0</accession>
<comment type="catalytic activity">
    <reaction evidence="3">
        <text>L-methionyl-[protein] + [thioredoxin]-disulfide + H2O = L-methionyl-(R)-S-oxide-[protein] + [thioredoxin]-dithiol</text>
        <dbReference type="Rhea" id="RHEA:24164"/>
        <dbReference type="Rhea" id="RHEA-COMP:10698"/>
        <dbReference type="Rhea" id="RHEA-COMP:10700"/>
        <dbReference type="Rhea" id="RHEA-COMP:12313"/>
        <dbReference type="Rhea" id="RHEA-COMP:12314"/>
        <dbReference type="ChEBI" id="CHEBI:15377"/>
        <dbReference type="ChEBI" id="CHEBI:16044"/>
        <dbReference type="ChEBI" id="CHEBI:29950"/>
        <dbReference type="ChEBI" id="CHEBI:45764"/>
        <dbReference type="ChEBI" id="CHEBI:50058"/>
        <dbReference type="EC" id="1.8.4.12"/>
    </reaction>
</comment>
<protein>
    <recommendedName>
        <fullName evidence="1">peptide-methionine (R)-S-oxide reductase</fullName>
        <ecNumber evidence="1">1.8.4.12</ecNumber>
    </recommendedName>
</protein>
<dbReference type="AlphaFoldDB" id="A0A1I6H4E0"/>
<name>A0A1I6H4E0_9FLAO</name>
<dbReference type="EC" id="1.8.4.12" evidence="1"/>
<evidence type="ECO:0000256" key="2">
    <source>
        <dbReference type="ARBA" id="ARBA00023002"/>
    </source>
</evidence>
<proteinExistence type="predicted"/>
<dbReference type="GO" id="GO:0033743">
    <property type="term" value="F:peptide-methionine (R)-S-oxide reductase activity"/>
    <property type="evidence" value="ECO:0007669"/>
    <property type="project" value="UniProtKB-EC"/>
</dbReference>
<dbReference type="Pfam" id="PF01641">
    <property type="entry name" value="SelR"/>
    <property type="match status" value="1"/>
</dbReference>
<dbReference type="SUPFAM" id="SSF51316">
    <property type="entry name" value="Mss4-like"/>
    <property type="match status" value="1"/>
</dbReference>
<dbReference type="PANTHER" id="PTHR10173:SF57">
    <property type="entry name" value="PEPTIDE-METHIONINE (R)-S-OXIDE REDUCTASE"/>
    <property type="match status" value="1"/>
</dbReference>
<dbReference type="InterPro" id="IPR002579">
    <property type="entry name" value="Met_Sox_Rdtase_MsrB_dom"/>
</dbReference>
<keyword evidence="6" id="KW-1185">Reference proteome</keyword>
<evidence type="ECO:0000259" key="4">
    <source>
        <dbReference type="PROSITE" id="PS51790"/>
    </source>
</evidence>
<dbReference type="Proteomes" id="UP000199534">
    <property type="component" value="Unassembled WGS sequence"/>
</dbReference>
<dbReference type="EMBL" id="FOYQ01000002">
    <property type="protein sequence ID" value="SFR49298.1"/>
    <property type="molecule type" value="Genomic_DNA"/>
</dbReference>
<feature type="domain" description="MsrB" evidence="4">
    <location>
        <begin position="53"/>
        <end position="175"/>
    </location>
</feature>
<evidence type="ECO:0000256" key="3">
    <source>
        <dbReference type="ARBA" id="ARBA00048488"/>
    </source>
</evidence>
<dbReference type="InterPro" id="IPR011057">
    <property type="entry name" value="Mss4-like_sf"/>
</dbReference>
<dbReference type="PROSITE" id="PS51790">
    <property type="entry name" value="MSRB"/>
    <property type="match status" value="1"/>
</dbReference>
<dbReference type="PANTHER" id="PTHR10173">
    <property type="entry name" value="METHIONINE SULFOXIDE REDUCTASE"/>
    <property type="match status" value="1"/>
</dbReference>
<dbReference type="STRING" id="400055.SAMN04490243_2238"/>
<keyword evidence="2" id="KW-0560">Oxidoreductase</keyword>
<dbReference type="Gene3D" id="2.170.150.20">
    <property type="entry name" value="Peptide methionine sulfoxide reductase"/>
    <property type="match status" value="1"/>
</dbReference>
<dbReference type="GO" id="GO:0030091">
    <property type="term" value="P:protein repair"/>
    <property type="evidence" value="ECO:0007669"/>
    <property type="project" value="InterPro"/>
</dbReference>
<organism evidence="5 6">
    <name type="scientific">Robiginitalea myxolifaciens</name>
    <dbReference type="NCBI Taxonomy" id="400055"/>
    <lineage>
        <taxon>Bacteria</taxon>
        <taxon>Pseudomonadati</taxon>
        <taxon>Bacteroidota</taxon>
        <taxon>Flavobacteriia</taxon>
        <taxon>Flavobacteriales</taxon>
        <taxon>Flavobacteriaceae</taxon>
        <taxon>Robiginitalea</taxon>
    </lineage>
</organism>
<evidence type="ECO:0000313" key="6">
    <source>
        <dbReference type="Proteomes" id="UP000199534"/>
    </source>
</evidence>